<evidence type="ECO:0000313" key="1">
    <source>
        <dbReference type="EMBL" id="MCJ8742397.1"/>
    </source>
</evidence>
<evidence type="ECO:0000313" key="2">
    <source>
        <dbReference type="Proteomes" id="UP000830395"/>
    </source>
</evidence>
<dbReference type="Proteomes" id="UP000830395">
    <property type="component" value="Chromosome 17"/>
</dbReference>
<organism evidence="1 2">
    <name type="scientific">Pangasius djambal</name>
    <dbReference type="NCBI Taxonomy" id="1691987"/>
    <lineage>
        <taxon>Eukaryota</taxon>
        <taxon>Metazoa</taxon>
        <taxon>Chordata</taxon>
        <taxon>Craniata</taxon>
        <taxon>Vertebrata</taxon>
        <taxon>Euteleostomi</taxon>
        <taxon>Actinopterygii</taxon>
        <taxon>Neopterygii</taxon>
        <taxon>Teleostei</taxon>
        <taxon>Ostariophysi</taxon>
        <taxon>Siluriformes</taxon>
        <taxon>Pangasiidae</taxon>
        <taxon>Pangasius</taxon>
    </lineage>
</organism>
<accession>A0ACC5Z3G4</accession>
<dbReference type="EMBL" id="CM040991">
    <property type="protein sequence ID" value="MCJ8742397.1"/>
    <property type="molecule type" value="Genomic_DNA"/>
</dbReference>
<keyword evidence="2" id="KW-1185">Reference proteome</keyword>
<sequence>TFLRVFVIGRERYQWNTYGVSPRATYNSLSLPVTRLMNACTDASPRKQLCVYQSGRSCRL</sequence>
<name>A0ACC5Z3G4_9TELE</name>
<gene>
    <name evidence="1" type="ORF">PDJAM_G00081550</name>
</gene>
<reference evidence="1" key="1">
    <citation type="submission" date="2020-02" db="EMBL/GenBank/DDBJ databases">
        <title>Genome sequencing of the panga catfish, Pangasius djambal.</title>
        <authorList>
            <person name="Wen M."/>
            <person name="Zahm M."/>
            <person name="Roques C."/>
            <person name="Cabau C."/>
            <person name="Klopp C."/>
            <person name="Donnadieu C."/>
            <person name="Jouanno E."/>
            <person name="Avarre J.-C."/>
            <person name="Campet M."/>
            <person name="Ha T."/>
            <person name="Dugue R."/>
            <person name="Lampietro C."/>
            <person name="Louis A."/>
            <person name="Herpin A."/>
            <person name="Echchiki A."/>
            <person name="Berthelot C."/>
            <person name="Parey E."/>
            <person name="Roest-Crollius H."/>
            <person name="Braasch I."/>
            <person name="Postlethwait J.H."/>
            <person name="Bobe J."/>
            <person name="Montfort J."/>
            <person name="Bouchez O."/>
            <person name="Begum T."/>
            <person name="Schartl M."/>
            <person name="Gustiano R."/>
            <person name="Guiguen Y."/>
        </authorList>
    </citation>
    <scope>NUCLEOTIDE SEQUENCE</scope>
    <source>
        <strain evidence="1">Pdj_M5554</strain>
    </source>
</reference>
<feature type="non-terminal residue" evidence="1">
    <location>
        <position position="1"/>
    </location>
</feature>
<comment type="caution">
    <text evidence="1">The sequence shown here is derived from an EMBL/GenBank/DDBJ whole genome shotgun (WGS) entry which is preliminary data.</text>
</comment>
<proteinExistence type="predicted"/>
<protein>
    <submittedName>
        <fullName evidence="1">Uncharacterized protein</fullName>
    </submittedName>
</protein>